<dbReference type="Proteomes" id="UP000325315">
    <property type="component" value="Unassembled WGS sequence"/>
</dbReference>
<dbReference type="EMBL" id="SMMG02000009">
    <property type="protein sequence ID" value="KAA3461278.1"/>
    <property type="molecule type" value="Genomic_DNA"/>
</dbReference>
<dbReference type="InterPro" id="IPR021109">
    <property type="entry name" value="Peptidase_aspartic_dom_sf"/>
</dbReference>
<reference evidence="4" key="1">
    <citation type="journal article" date="2019" name="Plant Biotechnol. J.">
        <title>Genome sequencing of the Australian wild diploid species Gossypium australe highlights disease resistance and delayed gland morphogenesis.</title>
        <authorList>
            <person name="Cai Y."/>
            <person name="Cai X."/>
            <person name="Wang Q."/>
            <person name="Wang P."/>
            <person name="Zhang Y."/>
            <person name="Cai C."/>
            <person name="Xu Y."/>
            <person name="Wang K."/>
            <person name="Zhou Z."/>
            <person name="Wang C."/>
            <person name="Geng S."/>
            <person name="Li B."/>
            <person name="Dong Q."/>
            <person name="Hou Y."/>
            <person name="Wang H."/>
            <person name="Ai P."/>
            <person name="Liu Z."/>
            <person name="Yi F."/>
            <person name="Sun M."/>
            <person name="An G."/>
            <person name="Cheng J."/>
            <person name="Zhang Y."/>
            <person name="Shi Q."/>
            <person name="Xie Y."/>
            <person name="Shi X."/>
            <person name="Chang Y."/>
            <person name="Huang F."/>
            <person name="Chen Y."/>
            <person name="Hong S."/>
            <person name="Mi L."/>
            <person name="Sun Q."/>
            <person name="Zhang L."/>
            <person name="Zhou B."/>
            <person name="Peng R."/>
            <person name="Zhang X."/>
            <person name="Liu F."/>
        </authorList>
    </citation>
    <scope>NUCLEOTIDE SEQUENCE [LARGE SCALE GENOMIC DNA]</scope>
    <source>
        <strain evidence="4">cv. PA1801</strain>
    </source>
</reference>
<evidence type="ECO:0000259" key="1">
    <source>
        <dbReference type="Pfam" id="PF00078"/>
    </source>
</evidence>
<dbReference type="PANTHER" id="PTHR24559:SF444">
    <property type="entry name" value="REVERSE TRANSCRIPTASE DOMAIN-CONTAINING PROTEIN"/>
    <property type="match status" value="1"/>
</dbReference>
<evidence type="ECO:0000313" key="4">
    <source>
        <dbReference type="Proteomes" id="UP000325315"/>
    </source>
</evidence>
<dbReference type="InterPro" id="IPR001969">
    <property type="entry name" value="Aspartic_peptidase_AS"/>
</dbReference>
<gene>
    <name evidence="3" type="ORF">EPI10_027859</name>
</gene>
<organism evidence="3 4">
    <name type="scientific">Gossypium australe</name>
    <dbReference type="NCBI Taxonomy" id="47621"/>
    <lineage>
        <taxon>Eukaryota</taxon>
        <taxon>Viridiplantae</taxon>
        <taxon>Streptophyta</taxon>
        <taxon>Embryophyta</taxon>
        <taxon>Tracheophyta</taxon>
        <taxon>Spermatophyta</taxon>
        <taxon>Magnoliopsida</taxon>
        <taxon>eudicotyledons</taxon>
        <taxon>Gunneridae</taxon>
        <taxon>Pentapetalae</taxon>
        <taxon>rosids</taxon>
        <taxon>malvids</taxon>
        <taxon>Malvales</taxon>
        <taxon>Malvaceae</taxon>
        <taxon>Malvoideae</taxon>
        <taxon>Gossypium</taxon>
    </lineage>
</organism>
<dbReference type="PROSITE" id="PS00141">
    <property type="entry name" value="ASP_PROTEASE"/>
    <property type="match status" value="1"/>
</dbReference>
<dbReference type="InterPro" id="IPR043502">
    <property type="entry name" value="DNA/RNA_pol_sf"/>
</dbReference>
<dbReference type="Pfam" id="PF24626">
    <property type="entry name" value="SH3_Tf2-1"/>
    <property type="match status" value="1"/>
</dbReference>
<dbReference type="GO" id="GO:0006508">
    <property type="term" value="P:proteolysis"/>
    <property type="evidence" value="ECO:0007669"/>
    <property type="project" value="InterPro"/>
</dbReference>
<dbReference type="InterPro" id="IPR000477">
    <property type="entry name" value="RT_dom"/>
</dbReference>
<dbReference type="AlphaFoldDB" id="A0A5B6UVG6"/>
<protein>
    <submittedName>
        <fullName evidence="3">DNA/RNA polymerases superfamily protein</fullName>
    </submittedName>
</protein>
<proteinExistence type="predicted"/>
<feature type="domain" description="Reverse transcriptase" evidence="1">
    <location>
        <begin position="164"/>
        <end position="246"/>
    </location>
</feature>
<comment type="caution">
    <text evidence="3">The sequence shown here is derived from an EMBL/GenBank/DDBJ whole genome shotgun (WGS) entry which is preliminary data.</text>
</comment>
<dbReference type="Pfam" id="PF08284">
    <property type="entry name" value="RVP_2"/>
    <property type="match status" value="1"/>
</dbReference>
<dbReference type="SUPFAM" id="SSF50630">
    <property type="entry name" value="Acid proteases"/>
    <property type="match status" value="1"/>
</dbReference>
<keyword evidence="4" id="KW-1185">Reference proteome</keyword>
<dbReference type="OrthoDB" id="1751882at2759"/>
<dbReference type="InterPro" id="IPR043128">
    <property type="entry name" value="Rev_trsase/Diguanyl_cyclase"/>
</dbReference>
<dbReference type="Gene3D" id="3.30.70.270">
    <property type="match status" value="1"/>
</dbReference>
<dbReference type="InterPro" id="IPR056924">
    <property type="entry name" value="SH3_Tf2-1"/>
</dbReference>
<feature type="domain" description="Tf2-1-like SH3-like" evidence="2">
    <location>
        <begin position="420"/>
        <end position="475"/>
    </location>
</feature>
<sequence>MARHREDHDVADVIAGTFTINAIPYFALIDTGSTHSYVSCMMVEKLGILVKETVSNVTILSSLGQSAYINEIYGRSPLQVQCEVFPADLMELPFGDFDLILGMGWLIVEKLVCKGCDAYLTYILDTNVDSALPGLPPEREVELGIGLLPRTVSVSIALYRMALKELKELKAQIQKLLDRGFIRPSVTRYRHYKFLVMPFGLMNASAVFMDLMNRIFQPYLDQFVVVFIDDILIYSKFELEHEEHLSFEKLKAVLTQAPMLIQPESGKGYVVYSDASHSSLGYMLITMFTKLSLFNNGGLLVELQVRPTLIEEIRLKHISDSSLEPHVKLVNEGKTSDFAYKSEGVLCYRERFCGSSGSEISLFKFLGGNGSRLAGLYIAEIVRLHGVPMPPYEALYGRKSSDRQKSYSDLKMRDIEYNMGDQVFLKVLRFDHKGKLILRFIRPYCIIKKVGPVAYQLDLPSELDRIHDVFHMFMLQ</sequence>
<evidence type="ECO:0000259" key="2">
    <source>
        <dbReference type="Pfam" id="PF24626"/>
    </source>
</evidence>
<dbReference type="GO" id="GO:0004190">
    <property type="term" value="F:aspartic-type endopeptidase activity"/>
    <property type="evidence" value="ECO:0007669"/>
    <property type="project" value="InterPro"/>
</dbReference>
<dbReference type="Gene3D" id="2.40.70.10">
    <property type="entry name" value="Acid Proteases"/>
    <property type="match status" value="1"/>
</dbReference>
<dbReference type="InterPro" id="IPR053134">
    <property type="entry name" value="RNA-dir_DNA_polymerase"/>
</dbReference>
<dbReference type="CDD" id="cd00303">
    <property type="entry name" value="retropepsin_like"/>
    <property type="match status" value="1"/>
</dbReference>
<dbReference type="Pfam" id="PF00078">
    <property type="entry name" value="RVT_1"/>
    <property type="match status" value="1"/>
</dbReference>
<dbReference type="Gene3D" id="3.10.10.10">
    <property type="entry name" value="HIV Type 1 Reverse Transcriptase, subunit A, domain 1"/>
    <property type="match status" value="2"/>
</dbReference>
<dbReference type="PANTHER" id="PTHR24559">
    <property type="entry name" value="TRANSPOSON TY3-I GAG-POL POLYPROTEIN"/>
    <property type="match status" value="1"/>
</dbReference>
<dbReference type="SUPFAM" id="SSF56672">
    <property type="entry name" value="DNA/RNA polymerases"/>
    <property type="match status" value="1"/>
</dbReference>
<name>A0A5B6UVG6_9ROSI</name>
<evidence type="ECO:0000313" key="3">
    <source>
        <dbReference type="EMBL" id="KAA3461278.1"/>
    </source>
</evidence>
<accession>A0A5B6UVG6</accession>